<name>A0A3A4AQP2_9ACTN</name>
<dbReference type="Proteomes" id="UP000265768">
    <property type="component" value="Unassembled WGS sequence"/>
</dbReference>
<feature type="region of interest" description="Disordered" evidence="1">
    <location>
        <begin position="99"/>
        <end position="176"/>
    </location>
</feature>
<reference evidence="2 3" key="1">
    <citation type="submission" date="2018-09" db="EMBL/GenBank/DDBJ databases">
        <title>YIM 75507 draft genome.</title>
        <authorList>
            <person name="Tang S."/>
            <person name="Feng Y."/>
        </authorList>
    </citation>
    <scope>NUCLEOTIDE SEQUENCE [LARGE SCALE GENOMIC DNA]</scope>
    <source>
        <strain evidence="2 3">YIM 75507</strain>
    </source>
</reference>
<proteinExistence type="predicted"/>
<accession>A0A3A4AQP2</accession>
<dbReference type="AlphaFoldDB" id="A0A3A4AQP2"/>
<protein>
    <submittedName>
        <fullName evidence="2">Uncharacterized protein</fullName>
    </submittedName>
</protein>
<dbReference type="RefSeq" id="WP_147425241.1">
    <property type="nucleotide sequence ID" value="NZ_QZEY01000008.1"/>
</dbReference>
<sequence length="474" mass="49949">MADFAGVDPENLERLARRLERLHETLATKSPIILTKMSKWGSELNLVQLRRFVEEAQADARDMAARCRRARDLALQAPAPEGVRPGHAAAPSVHLDWTADAEPTDPAEPTEPAGPADPAESTDPVRPAELAAAAREPGEDSATAVPEAAHGPATAVPETSGGPVAETAGGQAREEVAAEELAERLRDLTPGEHARFWEQAGPEALRAAAASADPAALSALGVSLAAAARAGRDAKKALSRQARDALLRTAGGDLWSVGMLFKYGPHGADWDDLFLAEMVRTMLDARRDGLINPPVLLPPYSAAVTGSPGLGQGEREEALRHARLAEFDPAAAVLDRATENGGAARHVLGDEKRGLDYARALVDDTWHTPGGRIDLSAHPAAFLRAATRADGDDPAGALESAHAAVHVVQAAAEFDEAADGRPLPCEIRLALVDIADRRLPDLTEPWTGGTPTHLEGFVRQAFHSPAARLSAGSR</sequence>
<evidence type="ECO:0000313" key="2">
    <source>
        <dbReference type="EMBL" id="RJL30919.1"/>
    </source>
</evidence>
<organism evidence="2 3">
    <name type="scientific">Bailinhaonella thermotolerans</name>
    <dbReference type="NCBI Taxonomy" id="1070861"/>
    <lineage>
        <taxon>Bacteria</taxon>
        <taxon>Bacillati</taxon>
        <taxon>Actinomycetota</taxon>
        <taxon>Actinomycetes</taxon>
        <taxon>Streptosporangiales</taxon>
        <taxon>Streptosporangiaceae</taxon>
        <taxon>Bailinhaonella</taxon>
    </lineage>
</organism>
<feature type="compositionally biased region" description="Low complexity" evidence="1">
    <location>
        <begin position="110"/>
        <end position="119"/>
    </location>
</feature>
<dbReference type="OrthoDB" id="3492988at2"/>
<comment type="caution">
    <text evidence="2">The sequence shown here is derived from an EMBL/GenBank/DDBJ whole genome shotgun (WGS) entry which is preliminary data.</text>
</comment>
<evidence type="ECO:0000313" key="3">
    <source>
        <dbReference type="Proteomes" id="UP000265768"/>
    </source>
</evidence>
<dbReference type="EMBL" id="QZEY01000008">
    <property type="protein sequence ID" value="RJL30919.1"/>
    <property type="molecule type" value="Genomic_DNA"/>
</dbReference>
<keyword evidence="3" id="KW-1185">Reference proteome</keyword>
<evidence type="ECO:0000256" key="1">
    <source>
        <dbReference type="SAM" id="MobiDB-lite"/>
    </source>
</evidence>
<gene>
    <name evidence="2" type="ORF">D5H75_21750</name>
</gene>